<feature type="domain" description="ABC transporter" evidence="5">
    <location>
        <begin position="7"/>
        <end position="225"/>
    </location>
</feature>
<dbReference type="Pfam" id="PF00005">
    <property type="entry name" value="ABC_tran"/>
    <property type="match status" value="1"/>
</dbReference>
<evidence type="ECO:0000313" key="7">
    <source>
        <dbReference type="Proteomes" id="UP000245125"/>
    </source>
</evidence>
<evidence type="ECO:0000256" key="4">
    <source>
        <dbReference type="ARBA" id="ARBA00038388"/>
    </source>
</evidence>
<dbReference type="InterPro" id="IPR003593">
    <property type="entry name" value="AAA+_ATPase"/>
</dbReference>
<dbReference type="GO" id="GO:0005524">
    <property type="term" value="F:ATP binding"/>
    <property type="evidence" value="ECO:0007669"/>
    <property type="project" value="UniProtKB-KW"/>
</dbReference>
<keyword evidence="3 6" id="KW-0067">ATP-binding</keyword>
<keyword evidence="7" id="KW-1185">Reference proteome</keyword>
<keyword evidence="2" id="KW-0547">Nucleotide-binding</keyword>
<dbReference type="SUPFAM" id="SSF52540">
    <property type="entry name" value="P-loop containing nucleoside triphosphate hydrolases"/>
    <property type="match status" value="1"/>
</dbReference>
<reference evidence="7" key="1">
    <citation type="submission" date="2018-03" db="EMBL/GenBank/DDBJ databases">
        <authorList>
            <person name="Zecchin S."/>
        </authorList>
    </citation>
    <scope>NUCLEOTIDE SEQUENCE [LARGE SCALE GENOMIC DNA]</scope>
</reference>
<dbReference type="GO" id="GO:0098796">
    <property type="term" value="C:membrane protein complex"/>
    <property type="evidence" value="ECO:0007669"/>
    <property type="project" value="UniProtKB-ARBA"/>
</dbReference>
<accession>A0A2U3QJ14</accession>
<comment type="similarity">
    <text evidence="4">Belongs to the ABC transporter superfamily. Macrolide exporter (TC 3.A.1.122) family.</text>
</comment>
<protein>
    <submittedName>
        <fullName evidence="6">Outer membrane-specific lipoprotein transporter subunit ATP-binding component of ABC superfamily</fullName>
    </submittedName>
</protein>
<dbReference type="InterPro" id="IPR003439">
    <property type="entry name" value="ABC_transporter-like_ATP-bd"/>
</dbReference>
<dbReference type="InterPro" id="IPR017871">
    <property type="entry name" value="ABC_transporter-like_CS"/>
</dbReference>
<dbReference type="EMBL" id="OUUY01000099">
    <property type="protein sequence ID" value="SPQ01359.1"/>
    <property type="molecule type" value="Genomic_DNA"/>
</dbReference>
<organism evidence="6 7">
    <name type="scientific">Candidatus Sulfobium mesophilum</name>
    <dbReference type="NCBI Taxonomy" id="2016548"/>
    <lineage>
        <taxon>Bacteria</taxon>
        <taxon>Pseudomonadati</taxon>
        <taxon>Nitrospirota</taxon>
        <taxon>Nitrospiria</taxon>
        <taxon>Nitrospirales</taxon>
        <taxon>Nitrospiraceae</taxon>
        <taxon>Candidatus Sulfobium</taxon>
    </lineage>
</organism>
<dbReference type="GO" id="GO:0022857">
    <property type="term" value="F:transmembrane transporter activity"/>
    <property type="evidence" value="ECO:0007669"/>
    <property type="project" value="TreeGrafter"/>
</dbReference>
<dbReference type="PROSITE" id="PS50893">
    <property type="entry name" value="ABC_TRANSPORTER_2"/>
    <property type="match status" value="1"/>
</dbReference>
<evidence type="ECO:0000259" key="5">
    <source>
        <dbReference type="PROSITE" id="PS50893"/>
    </source>
</evidence>
<dbReference type="PANTHER" id="PTHR24220:SF689">
    <property type="entry name" value="LIPOPROTEIN-RELEASING SYSTEM ATP-BINDING PROTEIN LOLD"/>
    <property type="match status" value="1"/>
</dbReference>
<dbReference type="SMART" id="SM00382">
    <property type="entry name" value="AAA"/>
    <property type="match status" value="1"/>
</dbReference>
<dbReference type="InterPro" id="IPR027417">
    <property type="entry name" value="P-loop_NTPase"/>
</dbReference>
<sequence length="225" mass="24483">MSNEVLIRTIDVMKSFRTEAGDLKVLKGIDLSIRKGEMLGVIGASGAGKSTLLQILGALDKPTSGKVQFKGRDIASMDDNSLARLRNTSIGFVFQFHHLLPEFNSIENAMFPAIISGMSFSAAEKKAKALLDELGLSERVRHRPGELSGGEQQRVAVARALIQDPEVVLADEPTGNLDTATGNDLFELFLGLNERKGITFVVVTHNKSLSDRCHRVVEMADGMFL</sequence>
<evidence type="ECO:0000256" key="2">
    <source>
        <dbReference type="ARBA" id="ARBA00022741"/>
    </source>
</evidence>
<dbReference type="AlphaFoldDB" id="A0A2U3QJ14"/>
<dbReference type="Gene3D" id="3.40.50.300">
    <property type="entry name" value="P-loop containing nucleotide triphosphate hydrolases"/>
    <property type="match status" value="1"/>
</dbReference>
<proteinExistence type="inferred from homology"/>
<dbReference type="PANTHER" id="PTHR24220">
    <property type="entry name" value="IMPORT ATP-BINDING PROTEIN"/>
    <property type="match status" value="1"/>
</dbReference>
<dbReference type="GO" id="GO:0005886">
    <property type="term" value="C:plasma membrane"/>
    <property type="evidence" value="ECO:0007669"/>
    <property type="project" value="TreeGrafter"/>
</dbReference>
<gene>
    <name evidence="6" type="primary">lolD</name>
    <name evidence="6" type="ORF">NBG4_510007</name>
</gene>
<evidence type="ECO:0000256" key="3">
    <source>
        <dbReference type="ARBA" id="ARBA00022840"/>
    </source>
</evidence>
<evidence type="ECO:0000313" key="6">
    <source>
        <dbReference type="EMBL" id="SPQ01359.1"/>
    </source>
</evidence>
<dbReference type="InterPro" id="IPR017911">
    <property type="entry name" value="MacB-like_ATP-bd"/>
</dbReference>
<dbReference type="FunFam" id="3.40.50.300:FF:000032">
    <property type="entry name" value="Export ABC transporter ATP-binding protein"/>
    <property type="match status" value="1"/>
</dbReference>
<dbReference type="Proteomes" id="UP000245125">
    <property type="component" value="Unassembled WGS sequence"/>
</dbReference>
<dbReference type="GO" id="GO:0016887">
    <property type="term" value="F:ATP hydrolysis activity"/>
    <property type="evidence" value="ECO:0007669"/>
    <property type="project" value="InterPro"/>
</dbReference>
<dbReference type="OrthoDB" id="9783924at2"/>
<keyword evidence="1" id="KW-0813">Transport</keyword>
<name>A0A2U3QJ14_9BACT</name>
<dbReference type="CDD" id="cd03255">
    <property type="entry name" value="ABC_MJ0796_LolCDE_FtsE"/>
    <property type="match status" value="1"/>
</dbReference>
<dbReference type="InterPro" id="IPR015854">
    <property type="entry name" value="ABC_transpr_LolD-like"/>
</dbReference>
<evidence type="ECO:0000256" key="1">
    <source>
        <dbReference type="ARBA" id="ARBA00022448"/>
    </source>
</evidence>
<keyword evidence="6" id="KW-0449">Lipoprotein</keyword>
<dbReference type="PROSITE" id="PS00211">
    <property type="entry name" value="ABC_TRANSPORTER_1"/>
    <property type="match status" value="1"/>
</dbReference>